<dbReference type="Pfam" id="PF10323">
    <property type="entry name" value="7TM_GPCR_Srv"/>
    <property type="match status" value="1"/>
</dbReference>
<evidence type="ECO:0000313" key="2">
    <source>
        <dbReference type="EMBL" id="VDO78771.1"/>
    </source>
</evidence>
<accession>A0A3P7XW29</accession>
<protein>
    <recommendedName>
        <fullName evidence="3">Serpentine receptor class gamma</fullName>
    </recommendedName>
</protein>
<dbReference type="InterPro" id="IPR019426">
    <property type="entry name" value="7TM_GPCR_serpentine_rcpt_Srv"/>
</dbReference>
<feature type="transmembrane region" description="Helical" evidence="1">
    <location>
        <begin position="90"/>
        <end position="118"/>
    </location>
</feature>
<keyword evidence="1" id="KW-0812">Transmembrane</keyword>
<dbReference type="OrthoDB" id="5844602at2759"/>
<name>A0A3P7XW29_HELPZ</name>
<organism evidence="2">
    <name type="scientific">Heligmosomoides polygyrus</name>
    <name type="common">Parasitic roundworm</name>
    <dbReference type="NCBI Taxonomy" id="6339"/>
    <lineage>
        <taxon>Eukaryota</taxon>
        <taxon>Metazoa</taxon>
        <taxon>Ecdysozoa</taxon>
        <taxon>Nematoda</taxon>
        <taxon>Chromadorea</taxon>
        <taxon>Rhabditida</taxon>
        <taxon>Rhabditina</taxon>
        <taxon>Rhabditomorpha</taxon>
        <taxon>Strongyloidea</taxon>
        <taxon>Heligmosomidae</taxon>
        <taxon>Heligmosomoides</taxon>
    </lineage>
</organism>
<keyword evidence="1" id="KW-1133">Transmembrane helix</keyword>
<sequence length="181" mass="21109">MMPFIQKRRRMLEYYVADMVFYIEFTVLMRFRKYGLLNEIFSAHPSLLTTVPPISIGIHYYIKMVVYFGEIVISANRLTSAMRPVTYEKVCIWSSTVVWIVRALQFFLPLIVMLPVALNKNFEFKYVIYANQSTLRLETDEVSTGVTIARLVCCEIGTCTRPIHSLLLLCFEIISECMMLF</sequence>
<dbReference type="EMBL" id="UZAH01026316">
    <property type="protein sequence ID" value="VDO78771.1"/>
    <property type="molecule type" value="Genomic_DNA"/>
</dbReference>
<feature type="transmembrane region" description="Helical" evidence="1">
    <location>
        <begin position="51"/>
        <end position="69"/>
    </location>
</feature>
<feature type="transmembrane region" description="Helical" evidence="1">
    <location>
        <begin position="12"/>
        <end position="31"/>
    </location>
</feature>
<dbReference type="AlphaFoldDB" id="A0A3P7XW29"/>
<proteinExistence type="predicted"/>
<evidence type="ECO:0000256" key="1">
    <source>
        <dbReference type="SAM" id="Phobius"/>
    </source>
</evidence>
<evidence type="ECO:0008006" key="3">
    <source>
        <dbReference type="Google" id="ProtNLM"/>
    </source>
</evidence>
<gene>
    <name evidence="2" type="ORF">HPBE_LOCUS9014</name>
</gene>
<reference evidence="2" key="1">
    <citation type="submission" date="2018-11" db="EMBL/GenBank/DDBJ databases">
        <authorList>
            <consortium name="Pathogen Informatics"/>
        </authorList>
    </citation>
    <scope>NUCLEOTIDE SEQUENCE [LARGE SCALE GENOMIC DNA]</scope>
</reference>
<keyword evidence="1" id="KW-0472">Membrane</keyword>